<dbReference type="InterPro" id="IPR029058">
    <property type="entry name" value="AB_hydrolase_fold"/>
</dbReference>
<organism evidence="1 3">
    <name type="scientific">Rotaria sordida</name>
    <dbReference type="NCBI Taxonomy" id="392033"/>
    <lineage>
        <taxon>Eukaryota</taxon>
        <taxon>Metazoa</taxon>
        <taxon>Spiralia</taxon>
        <taxon>Gnathifera</taxon>
        <taxon>Rotifera</taxon>
        <taxon>Eurotatoria</taxon>
        <taxon>Bdelloidea</taxon>
        <taxon>Philodinida</taxon>
        <taxon>Philodinidae</taxon>
        <taxon>Rotaria</taxon>
    </lineage>
</organism>
<dbReference type="Proteomes" id="UP000663823">
    <property type="component" value="Unassembled WGS sequence"/>
</dbReference>
<dbReference type="Proteomes" id="UP000663889">
    <property type="component" value="Unassembled WGS sequence"/>
</dbReference>
<comment type="caution">
    <text evidence="1">The sequence shown here is derived from an EMBL/GenBank/DDBJ whole genome shotgun (WGS) entry which is preliminary data.</text>
</comment>
<reference evidence="1" key="1">
    <citation type="submission" date="2021-02" db="EMBL/GenBank/DDBJ databases">
        <authorList>
            <person name="Nowell W R."/>
        </authorList>
    </citation>
    <scope>NUCLEOTIDE SEQUENCE</scope>
</reference>
<evidence type="ECO:0000313" key="1">
    <source>
        <dbReference type="EMBL" id="CAF1415125.1"/>
    </source>
</evidence>
<name>A0A815LX42_9BILA</name>
<protein>
    <submittedName>
        <fullName evidence="1">Uncharacterized protein</fullName>
    </submittedName>
</protein>
<feature type="non-terminal residue" evidence="1">
    <location>
        <position position="33"/>
    </location>
</feature>
<dbReference type="AlphaFoldDB" id="A0A815LX42"/>
<dbReference type="EMBL" id="CAJOAX010018686">
    <property type="protein sequence ID" value="CAF4183138.1"/>
    <property type="molecule type" value="Genomic_DNA"/>
</dbReference>
<accession>A0A815LX42</accession>
<sequence length="33" mass="3727">MAQTQQGIYTGRQITINGTNVNYWNGIPYAQQP</sequence>
<proteinExistence type="predicted"/>
<dbReference type="SUPFAM" id="SSF53474">
    <property type="entry name" value="alpha/beta-Hydrolases"/>
    <property type="match status" value="1"/>
</dbReference>
<evidence type="ECO:0000313" key="3">
    <source>
        <dbReference type="Proteomes" id="UP000663889"/>
    </source>
</evidence>
<dbReference type="EMBL" id="CAJNOU010003878">
    <property type="protein sequence ID" value="CAF1415125.1"/>
    <property type="molecule type" value="Genomic_DNA"/>
</dbReference>
<gene>
    <name evidence="2" type="ORF">OTI717_LOCUS37785</name>
    <name evidence="1" type="ORF">SEV965_LOCUS32040</name>
</gene>
<dbReference type="Gene3D" id="3.40.50.1820">
    <property type="entry name" value="alpha/beta hydrolase"/>
    <property type="match status" value="1"/>
</dbReference>
<evidence type="ECO:0000313" key="2">
    <source>
        <dbReference type="EMBL" id="CAF4183138.1"/>
    </source>
</evidence>